<dbReference type="Proteomes" id="UP000649617">
    <property type="component" value="Unassembled WGS sequence"/>
</dbReference>
<keyword evidence="3" id="KW-1185">Reference proteome</keyword>
<dbReference type="OrthoDB" id="425856at2759"/>
<sequence length="111" mass="12422">PACSSLLRMCSPVFNRMFASGMREAQSGTVQVEVATKEEFEVFYNLLIPGAFRPKKVTEDNVDSLLTISEYYQVGFLKIACRETLRSLPATPERLIQAEQTGLEDFLPDGL</sequence>
<feature type="domain" description="BTB" evidence="1">
    <location>
        <begin position="2"/>
        <end position="86"/>
    </location>
</feature>
<name>A0A812N2F3_SYMPI</name>
<dbReference type="InterPro" id="IPR000210">
    <property type="entry name" value="BTB/POZ_dom"/>
</dbReference>
<feature type="non-terminal residue" evidence="2">
    <location>
        <position position="1"/>
    </location>
</feature>
<accession>A0A812N2F3</accession>
<organism evidence="2 3">
    <name type="scientific">Symbiodinium pilosum</name>
    <name type="common">Dinoflagellate</name>
    <dbReference type="NCBI Taxonomy" id="2952"/>
    <lineage>
        <taxon>Eukaryota</taxon>
        <taxon>Sar</taxon>
        <taxon>Alveolata</taxon>
        <taxon>Dinophyceae</taxon>
        <taxon>Suessiales</taxon>
        <taxon>Symbiodiniaceae</taxon>
        <taxon>Symbiodinium</taxon>
    </lineage>
</organism>
<proteinExistence type="predicted"/>
<gene>
    <name evidence="2" type="primary">KBTBD3</name>
    <name evidence="2" type="ORF">SPIL2461_LOCUS5910</name>
</gene>
<comment type="caution">
    <text evidence="2">The sequence shown here is derived from an EMBL/GenBank/DDBJ whole genome shotgun (WGS) entry which is preliminary data.</text>
</comment>
<evidence type="ECO:0000313" key="3">
    <source>
        <dbReference type="Proteomes" id="UP000649617"/>
    </source>
</evidence>
<protein>
    <submittedName>
        <fullName evidence="2">KBTBD3 protein</fullName>
    </submittedName>
</protein>
<dbReference type="AlphaFoldDB" id="A0A812N2F3"/>
<dbReference type="EMBL" id="CAJNIZ010008668">
    <property type="protein sequence ID" value="CAE7269980.1"/>
    <property type="molecule type" value="Genomic_DNA"/>
</dbReference>
<dbReference type="Gene3D" id="3.30.710.10">
    <property type="entry name" value="Potassium Channel Kv1.1, Chain A"/>
    <property type="match status" value="1"/>
</dbReference>
<reference evidence="2" key="1">
    <citation type="submission" date="2021-02" db="EMBL/GenBank/DDBJ databases">
        <authorList>
            <person name="Dougan E. K."/>
            <person name="Rhodes N."/>
            <person name="Thang M."/>
            <person name="Chan C."/>
        </authorList>
    </citation>
    <scope>NUCLEOTIDE SEQUENCE</scope>
</reference>
<dbReference type="SUPFAM" id="SSF54695">
    <property type="entry name" value="POZ domain"/>
    <property type="match status" value="1"/>
</dbReference>
<evidence type="ECO:0000313" key="2">
    <source>
        <dbReference type="EMBL" id="CAE7269980.1"/>
    </source>
</evidence>
<dbReference type="InterPro" id="IPR011333">
    <property type="entry name" value="SKP1/BTB/POZ_sf"/>
</dbReference>
<evidence type="ECO:0000259" key="1">
    <source>
        <dbReference type="Pfam" id="PF00651"/>
    </source>
</evidence>
<dbReference type="Pfam" id="PF00651">
    <property type="entry name" value="BTB"/>
    <property type="match status" value="1"/>
</dbReference>
<dbReference type="CDD" id="cd18186">
    <property type="entry name" value="BTB_POZ_ZBTB_KLHL-like"/>
    <property type="match status" value="1"/>
</dbReference>